<dbReference type="Proteomes" id="UP001148629">
    <property type="component" value="Unassembled WGS sequence"/>
</dbReference>
<organism evidence="1 2">
    <name type="scientific">Fusarium decemcellulare</name>
    <dbReference type="NCBI Taxonomy" id="57161"/>
    <lineage>
        <taxon>Eukaryota</taxon>
        <taxon>Fungi</taxon>
        <taxon>Dikarya</taxon>
        <taxon>Ascomycota</taxon>
        <taxon>Pezizomycotina</taxon>
        <taxon>Sordariomycetes</taxon>
        <taxon>Hypocreomycetidae</taxon>
        <taxon>Hypocreales</taxon>
        <taxon>Nectriaceae</taxon>
        <taxon>Fusarium</taxon>
        <taxon>Fusarium decemcellulare species complex</taxon>
    </lineage>
</organism>
<protein>
    <submittedName>
        <fullName evidence="1">Uncharacterized protein</fullName>
    </submittedName>
</protein>
<comment type="caution">
    <text evidence="1">The sequence shown here is derived from an EMBL/GenBank/DDBJ whole genome shotgun (WGS) entry which is preliminary data.</text>
</comment>
<accession>A0ACC1SQE3</accession>
<proteinExistence type="predicted"/>
<dbReference type="EMBL" id="JANRMS010000193">
    <property type="protein sequence ID" value="KAJ3544467.1"/>
    <property type="molecule type" value="Genomic_DNA"/>
</dbReference>
<evidence type="ECO:0000313" key="2">
    <source>
        <dbReference type="Proteomes" id="UP001148629"/>
    </source>
</evidence>
<gene>
    <name evidence="1" type="ORF">NM208_g3027</name>
</gene>
<evidence type="ECO:0000313" key="1">
    <source>
        <dbReference type="EMBL" id="KAJ3544467.1"/>
    </source>
</evidence>
<keyword evidence="2" id="KW-1185">Reference proteome</keyword>
<sequence length="624" mass="70797">MIMPPFCWQTLKLLTYTAHLPPESFTYYRLPFDPFSNMAPEKNTVYVVTGANRGIGLGLVKALLSRPSLVSDGHCSSVNLQFALFWTSAGESFWSSFVAVSPGLYLVAILLAVAPAITSLTVSRKAKAQTVPLANPSGSLLGSNRTRRNFVKLSREILAKARSLFPDQPFRLMTDWGEVLILPPEFADEIRNDPRLSFARAAMQDNHAGIPGFETVRLVGRDDQLIQKVARKQLTKHLCENISLHLWYITKISEAMVIEPLSRETTLAVSLNFGESTEWQQVRLKPAILDIIARISSRIYLGEQLCRNEDWLRITKTYTTNFYTASTNLRMFPRSFRFLAHWFLPECKKLRHERKDARRIIMPLIQRRRELREAAIAAGEPIPVFNDAIDWSEQEAAAAGSSFDPVIFQLTLSLLAIHTTYDLLQQTMIDLGRNPQFIEPLRKEVIEKLSVEGWKKTSLFKMKLLDSAIKETQRLKPGSIVTMRRYVTQDITLSNNLVLKKGTRLNVDNRRLNDPAIYENPDTYNPYRFFEMRSEAGKDHMAQLVSTSSNHLGFGHGEHSCPGRFFAANEIKVALCHILVKYDWKLAPNTETKPDTRGMIAKSSPVTDILVRRRASAEIDLDAI</sequence>
<name>A0ACC1SQE3_9HYPO</name>
<reference evidence="1" key="1">
    <citation type="submission" date="2022-08" db="EMBL/GenBank/DDBJ databases">
        <title>Genome Sequence of Fusarium decemcellulare.</title>
        <authorList>
            <person name="Buettner E."/>
        </authorList>
    </citation>
    <scope>NUCLEOTIDE SEQUENCE</scope>
    <source>
        <strain evidence="1">Babe19</strain>
    </source>
</reference>